<dbReference type="KEGG" id="scl:sce1286"/>
<dbReference type="GO" id="GO:0003677">
    <property type="term" value="F:DNA binding"/>
    <property type="evidence" value="ECO:0007669"/>
    <property type="project" value="UniProtKB-KW"/>
</dbReference>
<evidence type="ECO:0000256" key="4">
    <source>
        <dbReference type="ARBA" id="ARBA00023125"/>
    </source>
</evidence>
<name>A9F6K4_SORC5</name>
<dbReference type="Pfam" id="PF04542">
    <property type="entry name" value="Sigma70_r2"/>
    <property type="match status" value="1"/>
</dbReference>
<dbReference type="SUPFAM" id="SSF88946">
    <property type="entry name" value="Sigma2 domain of RNA polymerase sigma factors"/>
    <property type="match status" value="1"/>
</dbReference>
<dbReference type="STRING" id="448385.sce1286"/>
<evidence type="ECO:0000256" key="3">
    <source>
        <dbReference type="ARBA" id="ARBA00023082"/>
    </source>
</evidence>
<evidence type="ECO:0000256" key="1">
    <source>
        <dbReference type="ARBA" id="ARBA00010641"/>
    </source>
</evidence>
<comment type="similarity">
    <text evidence="1">Belongs to the sigma-70 factor family. ECF subfamily.</text>
</comment>
<dbReference type="Gene3D" id="1.10.1740.10">
    <property type="match status" value="1"/>
</dbReference>
<evidence type="ECO:0000313" key="8">
    <source>
        <dbReference type="Proteomes" id="UP000002139"/>
    </source>
</evidence>
<keyword evidence="2" id="KW-0805">Transcription regulation</keyword>
<dbReference type="Gene3D" id="1.10.10.10">
    <property type="entry name" value="Winged helix-like DNA-binding domain superfamily/Winged helix DNA-binding domain"/>
    <property type="match status" value="1"/>
</dbReference>
<dbReference type="InterPro" id="IPR013325">
    <property type="entry name" value="RNA_pol_sigma_r2"/>
</dbReference>
<reference evidence="7 8" key="1">
    <citation type="journal article" date="2007" name="Nat. Biotechnol.">
        <title>Complete genome sequence of the myxobacterium Sorangium cellulosum.</title>
        <authorList>
            <person name="Schneiker S."/>
            <person name="Perlova O."/>
            <person name="Kaiser O."/>
            <person name="Gerth K."/>
            <person name="Alici A."/>
            <person name="Altmeyer M.O."/>
            <person name="Bartels D."/>
            <person name="Bekel T."/>
            <person name="Beyer S."/>
            <person name="Bode E."/>
            <person name="Bode H.B."/>
            <person name="Bolten C.J."/>
            <person name="Choudhuri J.V."/>
            <person name="Doss S."/>
            <person name="Elnakady Y.A."/>
            <person name="Frank B."/>
            <person name="Gaigalat L."/>
            <person name="Goesmann A."/>
            <person name="Groeger C."/>
            <person name="Gross F."/>
            <person name="Jelsbak L."/>
            <person name="Jelsbak L."/>
            <person name="Kalinowski J."/>
            <person name="Kegler C."/>
            <person name="Knauber T."/>
            <person name="Konietzny S."/>
            <person name="Kopp M."/>
            <person name="Krause L."/>
            <person name="Krug D."/>
            <person name="Linke B."/>
            <person name="Mahmud T."/>
            <person name="Martinez-Arias R."/>
            <person name="McHardy A.C."/>
            <person name="Merai M."/>
            <person name="Meyer F."/>
            <person name="Mormann S."/>
            <person name="Munoz-Dorado J."/>
            <person name="Perez J."/>
            <person name="Pradella S."/>
            <person name="Rachid S."/>
            <person name="Raddatz G."/>
            <person name="Rosenau F."/>
            <person name="Rueckert C."/>
            <person name="Sasse F."/>
            <person name="Scharfe M."/>
            <person name="Schuster S.C."/>
            <person name="Suen G."/>
            <person name="Treuner-Lange A."/>
            <person name="Velicer G.J."/>
            <person name="Vorholter F.-J."/>
            <person name="Weissman K.J."/>
            <person name="Welch R.D."/>
            <person name="Wenzel S.C."/>
            <person name="Whitworth D.E."/>
            <person name="Wilhelm S."/>
            <person name="Wittmann C."/>
            <person name="Bloecker H."/>
            <person name="Puehler A."/>
            <person name="Mueller R."/>
        </authorList>
    </citation>
    <scope>NUCLEOTIDE SEQUENCE [LARGE SCALE GENOMIC DNA]</scope>
    <source>
        <strain evidence="8">So ce56</strain>
    </source>
</reference>
<dbReference type="RefSeq" id="WP_012233921.1">
    <property type="nucleotide sequence ID" value="NC_010162.1"/>
</dbReference>
<dbReference type="InterPro" id="IPR007627">
    <property type="entry name" value="RNA_pol_sigma70_r2"/>
</dbReference>
<dbReference type="PANTHER" id="PTHR43133:SF8">
    <property type="entry name" value="RNA POLYMERASE SIGMA FACTOR HI_1459-RELATED"/>
    <property type="match status" value="1"/>
</dbReference>
<dbReference type="Proteomes" id="UP000002139">
    <property type="component" value="Chromosome"/>
</dbReference>
<dbReference type="EMBL" id="AM746676">
    <property type="protein sequence ID" value="CAN91444.1"/>
    <property type="molecule type" value="Genomic_DNA"/>
</dbReference>
<sequence>MGDDPMERTKLEAARASAAARLFGGERARRDVRCWLARLGVPQRDRGDVAGQVWLQAWKSWRTFDPSRGSAERWLNRIAVHVVAHYHERAQHRWEELMAELPDPVDPAPDAADAMASRRVKVRIVEARGEIDPKLGAVLVSHDLEGIPMARMAEAAKMSLSTLYKHRARALAALRAVLEREGDLEPREEP</sequence>
<evidence type="ECO:0000256" key="5">
    <source>
        <dbReference type="ARBA" id="ARBA00023163"/>
    </source>
</evidence>
<evidence type="ECO:0000313" key="7">
    <source>
        <dbReference type="EMBL" id="CAN91444.1"/>
    </source>
</evidence>
<evidence type="ECO:0000259" key="6">
    <source>
        <dbReference type="Pfam" id="PF04542"/>
    </source>
</evidence>
<dbReference type="SUPFAM" id="SSF88659">
    <property type="entry name" value="Sigma3 and sigma4 domains of RNA polymerase sigma factors"/>
    <property type="match status" value="1"/>
</dbReference>
<keyword evidence="8" id="KW-1185">Reference proteome</keyword>
<dbReference type="GO" id="GO:0016987">
    <property type="term" value="F:sigma factor activity"/>
    <property type="evidence" value="ECO:0007669"/>
    <property type="project" value="UniProtKB-KW"/>
</dbReference>
<organism evidence="7 8">
    <name type="scientific">Sorangium cellulosum (strain So ce56)</name>
    <name type="common">Polyangium cellulosum (strain So ce56)</name>
    <dbReference type="NCBI Taxonomy" id="448385"/>
    <lineage>
        <taxon>Bacteria</taxon>
        <taxon>Pseudomonadati</taxon>
        <taxon>Myxococcota</taxon>
        <taxon>Polyangia</taxon>
        <taxon>Polyangiales</taxon>
        <taxon>Polyangiaceae</taxon>
        <taxon>Sorangium</taxon>
    </lineage>
</organism>
<accession>A9F6K4</accession>
<dbReference type="eggNOG" id="COG1595">
    <property type="taxonomic scope" value="Bacteria"/>
</dbReference>
<keyword evidence="5" id="KW-0804">Transcription</keyword>
<evidence type="ECO:0000256" key="2">
    <source>
        <dbReference type="ARBA" id="ARBA00023015"/>
    </source>
</evidence>
<dbReference type="HOGENOM" id="CLU_120022_0_0_7"/>
<dbReference type="GO" id="GO:0006352">
    <property type="term" value="P:DNA-templated transcription initiation"/>
    <property type="evidence" value="ECO:0007669"/>
    <property type="project" value="InterPro"/>
</dbReference>
<dbReference type="InterPro" id="IPR013324">
    <property type="entry name" value="RNA_pol_sigma_r3/r4-like"/>
</dbReference>
<protein>
    <submittedName>
        <fullName evidence="7">RNA polymerase ECF-type sigma factor</fullName>
    </submittedName>
</protein>
<keyword evidence="3" id="KW-0731">Sigma factor</keyword>
<feature type="domain" description="RNA polymerase sigma-70 region 2" evidence="6">
    <location>
        <begin position="27"/>
        <end position="91"/>
    </location>
</feature>
<dbReference type="PANTHER" id="PTHR43133">
    <property type="entry name" value="RNA POLYMERASE ECF-TYPE SIGMA FACTO"/>
    <property type="match status" value="1"/>
</dbReference>
<dbReference type="InterPro" id="IPR036388">
    <property type="entry name" value="WH-like_DNA-bd_sf"/>
</dbReference>
<proteinExistence type="inferred from homology"/>
<gene>
    <name evidence="7" type="ordered locus">sce1286</name>
</gene>
<keyword evidence="4" id="KW-0238">DNA-binding</keyword>
<dbReference type="AlphaFoldDB" id="A9F6K4"/>
<dbReference type="InterPro" id="IPR039425">
    <property type="entry name" value="RNA_pol_sigma-70-like"/>
</dbReference>